<dbReference type="GO" id="GO:0003682">
    <property type="term" value="F:chromatin binding"/>
    <property type="evidence" value="ECO:0007669"/>
    <property type="project" value="InterPro"/>
</dbReference>
<evidence type="ECO:0000313" key="2">
    <source>
        <dbReference type="EMBL" id="MCL7047747.1"/>
    </source>
</evidence>
<keyword evidence="3" id="KW-1185">Reference proteome</keyword>
<sequence>MPPPPPPKKPNQNPLLDFRSIRDDAWYTVGRLIFSKRNGSLTVRFLEFGASDDEKFNIRDFKSLKELDDFVSRFRPACVQIQDEECKNLKRLVYVCALLEESEQDRKFYNGYIESIHRAPHSHKGREEICSCEYVVGWLEGPKAKETEQMRLDRICKIPPGSALSDHALECFVNMSRAQIDLVSDGNHVPAKKEVLSRVQTRSNCLSQKSSPVSKKPSLAKSEFTSAKSFGRSCKVHTKNKEATLLKKSLQGNNVINVEAIVKDKNLGGISMTPEVHTKNEEATLLKKSLQ</sequence>
<reference evidence="2" key="1">
    <citation type="submission" date="2022-03" db="EMBL/GenBank/DDBJ databases">
        <title>A functionally conserved STORR gene fusion in Papaver species that diverged 16.8 million years ago.</title>
        <authorList>
            <person name="Catania T."/>
        </authorList>
    </citation>
    <scope>NUCLEOTIDE SEQUENCE</scope>
    <source>
        <strain evidence="2">S-191538</strain>
    </source>
</reference>
<feature type="domain" description="SAWADEE" evidence="1">
    <location>
        <begin position="15"/>
        <end position="156"/>
    </location>
</feature>
<protein>
    <recommendedName>
        <fullName evidence="1">SAWADEE domain-containing protein</fullName>
    </recommendedName>
</protein>
<evidence type="ECO:0000259" key="1">
    <source>
        <dbReference type="Pfam" id="PF16719"/>
    </source>
</evidence>
<evidence type="ECO:0000313" key="3">
    <source>
        <dbReference type="Proteomes" id="UP001177140"/>
    </source>
</evidence>
<organism evidence="2 3">
    <name type="scientific">Papaver nudicaule</name>
    <name type="common">Iceland poppy</name>
    <dbReference type="NCBI Taxonomy" id="74823"/>
    <lineage>
        <taxon>Eukaryota</taxon>
        <taxon>Viridiplantae</taxon>
        <taxon>Streptophyta</taxon>
        <taxon>Embryophyta</taxon>
        <taxon>Tracheophyta</taxon>
        <taxon>Spermatophyta</taxon>
        <taxon>Magnoliopsida</taxon>
        <taxon>Ranunculales</taxon>
        <taxon>Papaveraceae</taxon>
        <taxon>Papaveroideae</taxon>
        <taxon>Papaver</taxon>
    </lineage>
</organism>
<name>A0AA41VUP7_PAPNU</name>
<dbReference type="Proteomes" id="UP001177140">
    <property type="component" value="Unassembled WGS sequence"/>
</dbReference>
<accession>A0AA41VUP7</accession>
<dbReference type="Pfam" id="PF16719">
    <property type="entry name" value="SAWADEE"/>
    <property type="match status" value="1"/>
</dbReference>
<dbReference type="EMBL" id="JAJJMA010296780">
    <property type="protein sequence ID" value="MCL7047747.1"/>
    <property type="molecule type" value="Genomic_DNA"/>
</dbReference>
<dbReference type="PANTHER" id="PTHR36384:SF1">
    <property type="entry name" value="SAWADEE PROTEIN"/>
    <property type="match status" value="1"/>
</dbReference>
<dbReference type="AlphaFoldDB" id="A0AA41VUP7"/>
<dbReference type="PANTHER" id="PTHR36384">
    <property type="entry name" value="SAWADEE PROTEIN"/>
    <property type="match status" value="1"/>
</dbReference>
<feature type="non-terminal residue" evidence="2">
    <location>
        <position position="291"/>
    </location>
</feature>
<dbReference type="InterPro" id="IPR032001">
    <property type="entry name" value="SAWADEE_dom"/>
</dbReference>
<proteinExistence type="predicted"/>
<comment type="caution">
    <text evidence="2">The sequence shown here is derived from an EMBL/GenBank/DDBJ whole genome shotgun (WGS) entry which is preliminary data.</text>
</comment>
<gene>
    <name evidence="2" type="ORF">MKW94_024485</name>
</gene>